<name>A0A9P6NG16_9BASI</name>
<keyword evidence="3" id="KW-1185">Reference proteome</keyword>
<dbReference type="Proteomes" id="UP000886653">
    <property type="component" value="Unassembled WGS sequence"/>
</dbReference>
<organism evidence="2 3">
    <name type="scientific">Cronartium quercuum f. sp. fusiforme G11</name>
    <dbReference type="NCBI Taxonomy" id="708437"/>
    <lineage>
        <taxon>Eukaryota</taxon>
        <taxon>Fungi</taxon>
        <taxon>Dikarya</taxon>
        <taxon>Basidiomycota</taxon>
        <taxon>Pucciniomycotina</taxon>
        <taxon>Pucciniomycetes</taxon>
        <taxon>Pucciniales</taxon>
        <taxon>Coleosporiaceae</taxon>
        <taxon>Cronartium</taxon>
    </lineage>
</organism>
<protein>
    <submittedName>
        <fullName evidence="2">Uncharacterized protein</fullName>
    </submittedName>
</protein>
<proteinExistence type="predicted"/>
<dbReference type="EMBL" id="MU167316">
    <property type="protein sequence ID" value="KAG0143537.1"/>
    <property type="molecule type" value="Genomic_DNA"/>
</dbReference>
<gene>
    <name evidence="2" type="ORF">CROQUDRAFT_661063</name>
</gene>
<comment type="caution">
    <text evidence="2">The sequence shown here is derived from an EMBL/GenBank/DDBJ whole genome shotgun (WGS) entry which is preliminary data.</text>
</comment>
<evidence type="ECO:0000313" key="2">
    <source>
        <dbReference type="EMBL" id="KAG0143537.1"/>
    </source>
</evidence>
<evidence type="ECO:0000313" key="3">
    <source>
        <dbReference type="Proteomes" id="UP000886653"/>
    </source>
</evidence>
<evidence type="ECO:0000256" key="1">
    <source>
        <dbReference type="SAM" id="MobiDB-lite"/>
    </source>
</evidence>
<reference evidence="2" key="1">
    <citation type="submission" date="2013-11" db="EMBL/GenBank/DDBJ databases">
        <title>Genome sequence of the fusiform rust pathogen reveals effectors for host alternation and coevolution with pine.</title>
        <authorList>
            <consortium name="DOE Joint Genome Institute"/>
            <person name="Smith K."/>
            <person name="Pendleton A."/>
            <person name="Kubisiak T."/>
            <person name="Anderson C."/>
            <person name="Salamov A."/>
            <person name="Aerts A."/>
            <person name="Riley R."/>
            <person name="Clum A."/>
            <person name="Lindquist E."/>
            <person name="Ence D."/>
            <person name="Campbell M."/>
            <person name="Kronenberg Z."/>
            <person name="Feau N."/>
            <person name="Dhillon B."/>
            <person name="Hamelin R."/>
            <person name="Burleigh J."/>
            <person name="Smith J."/>
            <person name="Yandell M."/>
            <person name="Nelson C."/>
            <person name="Grigoriev I."/>
            <person name="Davis J."/>
        </authorList>
    </citation>
    <scope>NUCLEOTIDE SEQUENCE</scope>
    <source>
        <strain evidence="2">G11</strain>
    </source>
</reference>
<accession>A0A9P6NG16</accession>
<dbReference type="AlphaFoldDB" id="A0A9P6NG16"/>
<feature type="region of interest" description="Disordered" evidence="1">
    <location>
        <begin position="1"/>
        <end position="20"/>
    </location>
</feature>
<sequence>MHDSIGTESTTVSERSSRSRICRRNLRSWLLNPFGRSARPESPAVASRTHERQGSTVFHSLTNAVSEEYHVIRHQLLYNFETLRSDWNLGKFVQ</sequence>